<proteinExistence type="predicted"/>
<evidence type="ECO:0000313" key="2">
    <source>
        <dbReference type="EMBL" id="GAA5812152.1"/>
    </source>
</evidence>
<feature type="coiled-coil region" evidence="1">
    <location>
        <begin position="178"/>
        <end position="205"/>
    </location>
</feature>
<evidence type="ECO:0000256" key="1">
    <source>
        <dbReference type="SAM" id="Coils"/>
    </source>
</evidence>
<accession>A0ABP9YZ68</accession>
<evidence type="ECO:0000313" key="3">
    <source>
        <dbReference type="Proteomes" id="UP001473302"/>
    </source>
</evidence>
<comment type="caution">
    <text evidence="2">The sequence shown here is derived from an EMBL/GenBank/DDBJ whole genome shotgun (WGS) entry which is preliminary data.</text>
</comment>
<organism evidence="2 3">
    <name type="scientific">Mucor flavus</name>
    <dbReference type="NCBI Taxonomy" id="439312"/>
    <lineage>
        <taxon>Eukaryota</taxon>
        <taxon>Fungi</taxon>
        <taxon>Fungi incertae sedis</taxon>
        <taxon>Mucoromycota</taxon>
        <taxon>Mucoromycotina</taxon>
        <taxon>Mucoromycetes</taxon>
        <taxon>Mucorales</taxon>
        <taxon>Mucorineae</taxon>
        <taxon>Mucoraceae</taxon>
        <taxon>Mucor</taxon>
    </lineage>
</organism>
<dbReference type="EMBL" id="BAABUK010000012">
    <property type="protein sequence ID" value="GAA5812152.1"/>
    <property type="molecule type" value="Genomic_DNA"/>
</dbReference>
<keyword evidence="3" id="KW-1185">Reference proteome</keyword>
<keyword evidence="1" id="KW-0175">Coiled coil</keyword>
<gene>
    <name evidence="2" type="ORF">MFLAVUS_005602</name>
</gene>
<name>A0ABP9YZ68_9FUNG</name>
<protein>
    <submittedName>
        <fullName evidence="2">Uncharacterized protein</fullName>
    </submittedName>
</protein>
<reference evidence="2 3" key="1">
    <citation type="submission" date="2024-04" db="EMBL/GenBank/DDBJ databases">
        <title>genome sequences of Mucor flavus KT1a and Helicostylum pulchrum KT1b strains isolated from the surface of a dry-aged beef.</title>
        <authorList>
            <person name="Toyotome T."/>
            <person name="Hosono M."/>
            <person name="Torimaru M."/>
            <person name="Fukuda K."/>
            <person name="Mikami N."/>
        </authorList>
    </citation>
    <scope>NUCLEOTIDE SEQUENCE [LARGE SCALE GENOMIC DNA]</scope>
    <source>
        <strain evidence="2 3">KT1a</strain>
    </source>
</reference>
<sequence>MNWSHVRLIPGFQHYTKNKKFLTVCDTSSVAESDIDALDSLGSIGQVLGISQTELSNYYTAITKVSMIKMHKQIQDDKLNQTDHALNQWQQQMTLELTHMKAILSKLQCRRRDDNKSEQMINPNKSQYLILEKKYNDLNIQTRLNHLNHLDLKSSAIESDLLTKSDLLASYLDLPANIALASVKFRETEDELHELEAKREYLLSDMADLN</sequence>
<dbReference type="Proteomes" id="UP001473302">
    <property type="component" value="Unassembled WGS sequence"/>
</dbReference>